<gene>
    <name evidence="3" type="ORF">EDM56_04710</name>
</gene>
<feature type="region of interest" description="Disordered" evidence="1">
    <location>
        <begin position="34"/>
        <end position="60"/>
    </location>
</feature>
<keyword evidence="4" id="KW-1185">Reference proteome</keyword>
<reference evidence="3 4" key="1">
    <citation type="submission" date="2018-10" db="EMBL/GenBank/DDBJ databases">
        <title>Phylogenomics of Brevibacillus.</title>
        <authorList>
            <person name="Dunlap C."/>
        </authorList>
    </citation>
    <scope>NUCLEOTIDE SEQUENCE [LARGE SCALE GENOMIC DNA]</scope>
    <source>
        <strain evidence="3 4">JCM 15716</strain>
    </source>
</reference>
<dbReference type="Proteomes" id="UP000271031">
    <property type="component" value="Unassembled WGS sequence"/>
</dbReference>
<dbReference type="OrthoDB" id="128043at2"/>
<organism evidence="3 4">
    <name type="scientific">Brevibacillus fluminis</name>
    <dbReference type="NCBI Taxonomy" id="511487"/>
    <lineage>
        <taxon>Bacteria</taxon>
        <taxon>Bacillati</taxon>
        <taxon>Bacillota</taxon>
        <taxon>Bacilli</taxon>
        <taxon>Bacillales</taxon>
        <taxon>Paenibacillaceae</taxon>
        <taxon>Brevibacillus</taxon>
    </lineage>
</organism>
<evidence type="ECO:0000256" key="1">
    <source>
        <dbReference type="SAM" id="MobiDB-lite"/>
    </source>
</evidence>
<keyword evidence="2" id="KW-0812">Transmembrane</keyword>
<dbReference type="AlphaFoldDB" id="A0A3M8DWH9"/>
<keyword evidence="2" id="KW-0472">Membrane</keyword>
<keyword evidence="2" id="KW-1133">Transmembrane helix</keyword>
<name>A0A3M8DWH9_9BACL</name>
<proteinExistence type="predicted"/>
<evidence type="ECO:0000313" key="4">
    <source>
        <dbReference type="Proteomes" id="UP000271031"/>
    </source>
</evidence>
<evidence type="ECO:0000256" key="2">
    <source>
        <dbReference type="SAM" id="Phobius"/>
    </source>
</evidence>
<evidence type="ECO:0008006" key="5">
    <source>
        <dbReference type="Google" id="ProtNLM"/>
    </source>
</evidence>
<feature type="transmembrane region" description="Helical" evidence="2">
    <location>
        <begin position="6"/>
        <end position="22"/>
    </location>
</feature>
<sequence>MNKWVFAAIMYMAVVIGGFTLYDKLVPEAKIAAAETGEHQHESASTGQGHGENSQHGEDSEVNVYVKAQKDDIKIYLKDKTGKPVHDLEVNHEKLLHFIIVDDRLQKYYHLHPEQMGDGEFRITNGLPDGFYKAFVDIKPKDMAYHVTPVPFIVGDPIQTAAGKELTPDRTLVQQVDGETVKLTMSSLRANEPATLSFDLDQSKLTPYLGAMGHVVILDEHAQRFLHVHPANEKVPVFQTTFAQPGLYKIWAEFKQNGTVRAFPFVVEIK</sequence>
<accession>A0A3M8DWH9</accession>
<evidence type="ECO:0000313" key="3">
    <source>
        <dbReference type="EMBL" id="RNB91347.1"/>
    </source>
</evidence>
<dbReference type="EMBL" id="RHHQ01000005">
    <property type="protein sequence ID" value="RNB91347.1"/>
    <property type="molecule type" value="Genomic_DNA"/>
</dbReference>
<protein>
    <recommendedName>
        <fullName evidence="5">Secreted protein</fullName>
    </recommendedName>
</protein>
<feature type="compositionally biased region" description="Polar residues" evidence="1">
    <location>
        <begin position="43"/>
        <end position="52"/>
    </location>
</feature>
<comment type="caution">
    <text evidence="3">The sequence shown here is derived from an EMBL/GenBank/DDBJ whole genome shotgun (WGS) entry which is preliminary data.</text>
</comment>
<dbReference type="RefSeq" id="WP_122916739.1">
    <property type="nucleotide sequence ID" value="NZ_RHHQ01000005.1"/>
</dbReference>